<dbReference type="Proteomes" id="UP000239649">
    <property type="component" value="Unassembled WGS sequence"/>
</dbReference>
<accession>A0A2P6V601</accession>
<dbReference type="EMBL" id="LHPF02000026">
    <property type="protein sequence ID" value="PSC69511.1"/>
    <property type="molecule type" value="Genomic_DNA"/>
</dbReference>
<comment type="caution">
    <text evidence="1">The sequence shown here is derived from an EMBL/GenBank/DDBJ whole genome shotgun (WGS) entry which is preliminary data.</text>
</comment>
<keyword evidence="2" id="KW-1185">Reference proteome</keyword>
<dbReference type="AlphaFoldDB" id="A0A2P6V601"/>
<proteinExistence type="predicted"/>
<reference evidence="1 2" key="1">
    <citation type="journal article" date="2018" name="Plant J.">
        <title>Genome sequences of Chlorella sorokiniana UTEX 1602 and Micractinium conductrix SAG 241.80: implications to maltose excretion by a green alga.</title>
        <authorList>
            <person name="Arriola M.B."/>
            <person name="Velmurugan N."/>
            <person name="Zhang Y."/>
            <person name="Plunkett M.H."/>
            <person name="Hondzo H."/>
            <person name="Barney B.M."/>
        </authorList>
    </citation>
    <scope>NUCLEOTIDE SEQUENCE [LARGE SCALE GENOMIC DNA]</scope>
    <source>
        <strain evidence="1 2">SAG 241.80</strain>
    </source>
</reference>
<gene>
    <name evidence="1" type="ORF">C2E20_6938</name>
</gene>
<organism evidence="1 2">
    <name type="scientific">Micractinium conductrix</name>
    <dbReference type="NCBI Taxonomy" id="554055"/>
    <lineage>
        <taxon>Eukaryota</taxon>
        <taxon>Viridiplantae</taxon>
        <taxon>Chlorophyta</taxon>
        <taxon>core chlorophytes</taxon>
        <taxon>Trebouxiophyceae</taxon>
        <taxon>Chlorellales</taxon>
        <taxon>Chlorellaceae</taxon>
        <taxon>Chlorella clade</taxon>
        <taxon>Micractinium</taxon>
    </lineage>
</organism>
<name>A0A2P6V601_9CHLO</name>
<evidence type="ECO:0000313" key="1">
    <source>
        <dbReference type="EMBL" id="PSC69511.1"/>
    </source>
</evidence>
<evidence type="ECO:0000313" key="2">
    <source>
        <dbReference type="Proteomes" id="UP000239649"/>
    </source>
</evidence>
<protein>
    <submittedName>
        <fullName evidence="1">Cellulose-binding protein</fullName>
    </submittedName>
</protein>
<sequence length="188" mass="19565">MPGIHKGEAPLRRALQQAGVLRECTASPAACTGDQACLPGAGGKKYCFCKPGKCLCGSGRSRRCLFVNRASTPGLFLLLNGICPYDASVPNRASLTWAGTVTLRSFRVSYFAVTVSSPATYRFEVGAAPPVDAAGAGAGLYAFATPLIVPAGQPLAVRPMGTRTLDPATLPWFLLVNLGAECDSLTCP</sequence>